<gene>
    <name evidence="4" type="primary">EPHX4</name>
    <name evidence="4" type="ORF">L345_00750</name>
</gene>
<feature type="domain" description="AB hydrolase-1" evidence="3">
    <location>
        <begin position="68"/>
        <end position="304"/>
    </location>
</feature>
<evidence type="ECO:0000259" key="3">
    <source>
        <dbReference type="Pfam" id="PF00561"/>
    </source>
</evidence>
<dbReference type="InterPro" id="IPR000639">
    <property type="entry name" value="Epox_hydrolase-like"/>
</dbReference>
<dbReference type="PRINTS" id="PR00111">
    <property type="entry name" value="ABHYDROLASE"/>
</dbReference>
<dbReference type="Proteomes" id="UP000018936">
    <property type="component" value="Unassembled WGS sequence"/>
</dbReference>
<name>V8PGD2_OPHHA</name>
<dbReference type="Gene3D" id="3.40.50.1820">
    <property type="entry name" value="alpha/beta hydrolase"/>
    <property type="match status" value="1"/>
</dbReference>
<dbReference type="GO" id="GO:0004301">
    <property type="term" value="F:epoxide hydrolase activity"/>
    <property type="evidence" value="ECO:0007669"/>
    <property type="project" value="UniProtKB-ARBA"/>
</dbReference>
<accession>V8PGD2</accession>
<evidence type="ECO:0000313" key="5">
    <source>
        <dbReference type="Proteomes" id="UP000018936"/>
    </source>
</evidence>
<dbReference type="InterPro" id="IPR000073">
    <property type="entry name" value="AB_hydrolase_1"/>
</dbReference>
<evidence type="ECO:0000256" key="1">
    <source>
        <dbReference type="ARBA" id="ARBA00022801"/>
    </source>
</evidence>
<sequence>MVRIKAVLFWALVHSYCGLCACIELLKLLWSLGTRPGKTFQWLIRDNPPGCLSDPSLGTHCYVRMITRYSWRHQMREFKSEYRVVALDLRGYGETDAPAHRENYKLDCLITDIKDILESLGYSKCVLIGHDWGGMIAWLVAICYPEMVTKLIVVNFPHPSVFTEYIVRHPSQMIKSANYYFFQMPWFPELIFSINDFKVLKNIFTSHSSRIGKTNCGLTVEDIEAYLYVFSQPGALTGPINHYRNLFSCLPLQHHEVTMPTLLVWGEKDPFMEVEMAEITRIYVKNQFRLTVLSEASHWLQEDQPDIVNKLIWTFVKEESRKR</sequence>
<evidence type="ECO:0000256" key="2">
    <source>
        <dbReference type="ARBA" id="ARBA00038334"/>
    </source>
</evidence>
<dbReference type="Pfam" id="PF00561">
    <property type="entry name" value="Abhydrolase_1"/>
    <property type="match status" value="1"/>
</dbReference>
<feature type="non-terminal residue" evidence="4">
    <location>
        <position position="323"/>
    </location>
</feature>
<dbReference type="OrthoDB" id="408373at2759"/>
<keyword evidence="1 4" id="KW-0378">Hydrolase</keyword>
<dbReference type="PANTHER" id="PTHR43329">
    <property type="entry name" value="EPOXIDE HYDROLASE"/>
    <property type="match status" value="1"/>
</dbReference>
<organism evidence="4 5">
    <name type="scientific">Ophiophagus hannah</name>
    <name type="common">King cobra</name>
    <name type="synonym">Naja hannah</name>
    <dbReference type="NCBI Taxonomy" id="8665"/>
    <lineage>
        <taxon>Eukaryota</taxon>
        <taxon>Metazoa</taxon>
        <taxon>Chordata</taxon>
        <taxon>Craniata</taxon>
        <taxon>Vertebrata</taxon>
        <taxon>Euteleostomi</taxon>
        <taxon>Lepidosauria</taxon>
        <taxon>Squamata</taxon>
        <taxon>Bifurcata</taxon>
        <taxon>Unidentata</taxon>
        <taxon>Episquamata</taxon>
        <taxon>Toxicofera</taxon>
        <taxon>Serpentes</taxon>
        <taxon>Colubroidea</taxon>
        <taxon>Elapidae</taxon>
        <taxon>Elapinae</taxon>
        <taxon>Ophiophagus</taxon>
    </lineage>
</organism>
<dbReference type="EMBL" id="AZIM01000098">
    <property type="protein sequence ID" value="ETE73405.1"/>
    <property type="molecule type" value="Genomic_DNA"/>
</dbReference>
<proteinExistence type="inferred from homology"/>
<keyword evidence="5" id="KW-1185">Reference proteome</keyword>
<comment type="similarity">
    <text evidence="2">Belongs to the AB hydrolase superfamily. Epoxide hydrolase family.</text>
</comment>
<dbReference type="PRINTS" id="PR00412">
    <property type="entry name" value="EPOXHYDRLASE"/>
</dbReference>
<protein>
    <submittedName>
        <fullName evidence="4">Epoxide hydrolase 4</fullName>
    </submittedName>
</protein>
<comment type="caution">
    <text evidence="4">The sequence shown here is derived from an EMBL/GenBank/DDBJ whole genome shotgun (WGS) entry which is preliminary data.</text>
</comment>
<dbReference type="PROSITE" id="PS51257">
    <property type="entry name" value="PROKAR_LIPOPROTEIN"/>
    <property type="match status" value="1"/>
</dbReference>
<evidence type="ECO:0000313" key="4">
    <source>
        <dbReference type="EMBL" id="ETE73405.1"/>
    </source>
</evidence>
<reference evidence="4 5" key="1">
    <citation type="journal article" date="2013" name="Proc. Natl. Acad. Sci. U.S.A.">
        <title>The king cobra genome reveals dynamic gene evolution and adaptation in the snake venom system.</title>
        <authorList>
            <person name="Vonk F.J."/>
            <person name="Casewell N.R."/>
            <person name="Henkel C.V."/>
            <person name="Heimberg A.M."/>
            <person name="Jansen H.J."/>
            <person name="McCleary R.J."/>
            <person name="Kerkkamp H.M."/>
            <person name="Vos R.A."/>
            <person name="Guerreiro I."/>
            <person name="Calvete J.J."/>
            <person name="Wuster W."/>
            <person name="Woods A.E."/>
            <person name="Logan J.M."/>
            <person name="Harrison R.A."/>
            <person name="Castoe T.A."/>
            <person name="de Koning A.P."/>
            <person name="Pollock D.D."/>
            <person name="Yandell M."/>
            <person name="Calderon D."/>
            <person name="Renjifo C."/>
            <person name="Currier R.B."/>
            <person name="Salgado D."/>
            <person name="Pla D."/>
            <person name="Sanz L."/>
            <person name="Hyder A.S."/>
            <person name="Ribeiro J.M."/>
            <person name="Arntzen J.W."/>
            <person name="van den Thillart G.E."/>
            <person name="Boetzer M."/>
            <person name="Pirovano W."/>
            <person name="Dirks R.P."/>
            <person name="Spaink H.P."/>
            <person name="Duboule D."/>
            <person name="McGlinn E."/>
            <person name="Kini R.M."/>
            <person name="Richardson M.K."/>
        </authorList>
    </citation>
    <scope>NUCLEOTIDE SEQUENCE</scope>
    <source>
        <tissue evidence="4">Blood</tissue>
    </source>
</reference>
<dbReference type="SUPFAM" id="SSF53474">
    <property type="entry name" value="alpha/beta-Hydrolases"/>
    <property type="match status" value="1"/>
</dbReference>
<dbReference type="AlphaFoldDB" id="V8PGD2"/>
<dbReference type="InterPro" id="IPR029058">
    <property type="entry name" value="AB_hydrolase_fold"/>
</dbReference>
<feature type="non-terminal residue" evidence="4">
    <location>
        <position position="1"/>
    </location>
</feature>